<dbReference type="PANTHER" id="PTHR43243">
    <property type="entry name" value="INNER MEMBRANE TRANSPORTER YGJI-RELATED"/>
    <property type="match status" value="1"/>
</dbReference>
<gene>
    <name evidence="15" type="primary">Slc7a3</name>
    <name evidence="15" type="ORF">CHRMAC_R05101</name>
</gene>
<accession>A0A7K5NRX1</accession>
<feature type="transmembrane region" description="Helical" evidence="13">
    <location>
        <begin position="254"/>
        <end position="275"/>
    </location>
</feature>
<dbReference type="InterPro" id="IPR002293">
    <property type="entry name" value="AA/rel_permease1"/>
</dbReference>
<dbReference type="EMBL" id="VYZF01001720">
    <property type="protein sequence ID" value="NWT45679.1"/>
    <property type="molecule type" value="Genomic_DNA"/>
</dbReference>
<keyword evidence="6" id="KW-0029">Amino-acid transport</keyword>
<feature type="transmembrane region" description="Helical" evidence="13">
    <location>
        <begin position="97"/>
        <end position="123"/>
    </location>
</feature>
<evidence type="ECO:0000256" key="4">
    <source>
        <dbReference type="ARBA" id="ARBA00022475"/>
    </source>
</evidence>
<feature type="transmembrane region" description="Helical" evidence="13">
    <location>
        <begin position="408"/>
        <end position="429"/>
    </location>
</feature>
<feature type="transmembrane region" description="Helical" evidence="13">
    <location>
        <begin position="192"/>
        <end position="210"/>
    </location>
</feature>
<evidence type="ECO:0000256" key="11">
    <source>
        <dbReference type="ARBA" id="ARBA00034423"/>
    </source>
</evidence>
<dbReference type="FunFam" id="1.20.1740.10:FF:000009">
    <property type="entry name" value="Low affinity cationic amino acid transporter 2"/>
    <property type="match status" value="1"/>
</dbReference>
<feature type="transmembrane region" description="Helical" evidence="13">
    <location>
        <begin position="35"/>
        <end position="53"/>
    </location>
</feature>
<dbReference type="GO" id="GO:0005886">
    <property type="term" value="C:plasma membrane"/>
    <property type="evidence" value="ECO:0007669"/>
    <property type="project" value="UniProtKB-SubCell"/>
</dbReference>
<feature type="non-terminal residue" evidence="15">
    <location>
        <position position="636"/>
    </location>
</feature>
<feature type="transmembrane region" description="Helical" evidence="13">
    <location>
        <begin position="557"/>
        <end position="576"/>
    </location>
</feature>
<evidence type="ECO:0000256" key="3">
    <source>
        <dbReference type="ARBA" id="ARBA00022448"/>
    </source>
</evidence>
<feature type="non-terminal residue" evidence="15">
    <location>
        <position position="1"/>
    </location>
</feature>
<dbReference type="PANTHER" id="PTHR43243:SF20">
    <property type="entry name" value="CATIONIC AMINO ACID TRANSPORTER 3"/>
    <property type="match status" value="1"/>
</dbReference>
<organism evidence="15 16">
    <name type="scientific">Chroicocephalus maculipennis</name>
    <name type="common">Brown-hooded gull</name>
    <name type="synonym">Larus maculipennis</name>
    <dbReference type="NCBI Taxonomy" id="287016"/>
    <lineage>
        <taxon>Eukaryota</taxon>
        <taxon>Metazoa</taxon>
        <taxon>Chordata</taxon>
        <taxon>Craniata</taxon>
        <taxon>Vertebrata</taxon>
        <taxon>Euteleostomi</taxon>
        <taxon>Archelosauria</taxon>
        <taxon>Archosauria</taxon>
        <taxon>Dinosauria</taxon>
        <taxon>Saurischia</taxon>
        <taxon>Theropoda</taxon>
        <taxon>Coelurosauria</taxon>
        <taxon>Aves</taxon>
        <taxon>Neognathae</taxon>
        <taxon>Neoaves</taxon>
        <taxon>Charadriiformes</taxon>
        <taxon>Laridae</taxon>
        <taxon>Chroicocephalus</taxon>
    </lineage>
</organism>
<dbReference type="Pfam" id="PF13906">
    <property type="entry name" value="AA_permease_C"/>
    <property type="match status" value="1"/>
</dbReference>
<feature type="transmembrane region" description="Helical" evidence="13">
    <location>
        <begin position="65"/>
        <end position="85"/>
    </location>
</feature>
<keyword evidence="4" id="KW-1003">Cell membrane</keyword>
<evidence type="ECO:0000256" key="10">
    <source>
        <dbReference type="ARBA" id="ARBA00034422"/>
    </source>
</evidence>
<feature type="domain" description="Cationic amino acid transporter C-terminal" evidence="14">
    <location>
        <begin position="555"/>
        <end position="605"/>
    </location>
</feature>
<reference evidence="15 16" key="1">
    <citation type="submission" date="2019-09" db="EMBL/GenBank/DDBJ databases">
        <title>Bird 10,000 Genomes (B10K) Project - Family phase.</title>
        <authorList>
            <person name="Zhang G."/>
        </authorList>
    </citation>
    <scope>NUCLEOTIDE SEQUENCE [LARGE SCALE GENOMIC DNA]</scope>
    <source>
        <strain evidence="15">B10K-DU-021-33</strain>
        <tissue evidence="15">Mixed tissue sample</tissue>
    </source>
</reference>
<evidence type="ECO:0000256" key="9">
    <source>
        <dbReference type="ARBA" id="ARBA00023180"/>
    </source>
</evidence>
<feature type="transmembrane region" description="Helical" evidence="13">
    <location>
        <begin position="336"/>
        <end position="362"/>
    </location>
</feature>
<evidence type="ECO:0000256" key="12">
    <source>
        <dbReference type="ARBA" id="ARBA00034450"/>
    </source>
</evidence>
<evidence type="ECO:0000256" key="13">
    <source>
        <dbReference type="SAM" id="Phobius"/>
    </source>
</evidence>
<evidence type="ECO:0000256" key="2">
    <source>
        <dbReference type="ARBA" id="ARBA00008572"/>
    </source>
</evidence>
<dbReference type="FunFam" id="1.20.1740.10:FF:000024">
    <property type="entry name" value="High affinity cationic amino acid transporter 1"/>
    <property type="match status" value="1"/>
</dbReference>
<sequence>MFGGKMTSVGKKLIRRRVVDLSSEDTRFARCLSTLDLIALGVGSTLGAGVYVLAGEVAKETAGPSIVLCFLVAALSSVLAGLCYAEFGARVPKTGSAYLYSYVTVGEICAFTTGWNLILSYVIGTASVARAWSAAFDNIIGNHISTFFMNKTTLHLPGVLAERPDFFALILIGLLTALLAFGVSESALVNKIFTAVNLVVLGFVIIAGFVKGDIKNWQLSEEDYTNSMYPDPPDDIRKIDFGSGGFVPFGLEGILTGAATCFYAFVGFDCIATTGEEARNPQRSIPIGIIVSLLICFVAYFGVSAALTLMVPYFLLNKESPLPEAFKAVGWEPARYAVAVGSLCALSTSLLGSMFPMPRVIYAMAEDGLLFKFLSNINSRTKTPLSATITSGLLAAVMAFLLDLKDLVDLMSIGTLLAYSLVAVCVLILRYQSGQLNSPKAVEMLELNGNEEERVIMNPTIATTSAQQKETLSLATLFNPPTNTPTALSGRIVYVCVSVIATLITVICIVLTLKVNALKDASVGWIVALVLLLVALLIPTIIVWRQPQSNARLNFKVPFLPLLPIFSIFVNILLMVQLSAGTWVRFAIWMVVGFMIYFGYGIRNSVEGKNAEEACTTVEKPLHHPGLDLSPGAAAV</sequence>
<dbReference type="GO" id="GO:0061459">
    <property type="term" value="F:L-arginine transmembrane transporter activity"/>
    <property type="evidence" value="ECO:0007669"/>
    <property type="project" value="UniProtKB-ARBA"/>
</dbReference>
<dbReference type="NCBIfam" id="TIGR00906">
    <property type="entry name" value="2A0303"/>
    <property type="match status" value="1"/>
</dbReference>
<feature type="transmembrane region" description="Helical" evidence="13">
    <location>
        <begin position="492"/>
        <end position="513"/>
    </location>
</feature>
<evidence type="ECO:0000313" key="15">
    <source>
        <dbReference type="EMBL" id="NWT45679.1"/>
    </source>
</evidence>
<keyword evidence="16" id="KW-1185">Reference proteome</keyword>
<protein>
    <submittedName>
        <fullName evidence="15">CTR3 protein</fullName>
    </submittedName>
</protein>
<comment type="caution">
    <text evidence="15">The sequence shown here is derived from an EMBL/GenBank/DDBJ whole genome shotgun (WGS) entry which is preliminary data.</text>
</comment>
<evidence type="ECO:0000259" key="14">
    <source>
        <dbReference type="Pfam" id="PF13906"/>
    </source>
</evidence>
<evidence type="ECO:0000256" key="6">
    <source>
        <dbReference type="ARBA" id="ARBA00022970"/>
    </source>
</evidence>
<comment type="similarity">
    <text evidence="2">Belongs to the amino acid-polyamine-organocation (APC) superfamily. Cationic amino acid transporter (CAT) (TC 2.A.3.3) family.</text>
</comment>
<dbReference type="PIRSF" id="PIRSF006060">
    <property type="entry name" value="AA_transporter"/>
    <property type="match status" value="1"/>
</dbReference>
<comment type="catalytic activity">
    <reaction evidence="11">
        <text>L-arginine(in) = L-arginine(out)</text>
        <dbReference type="Rhea" id="RHEA:32143"/>
        <dbReference type="ChEBI" id="CHEBI:32682"/>
    </reaction>
</comment>
<dbReference type="Proteomes" id="UP000524558">
    <property type="component" value="Unassembled WGS sequence"/>
</dbReference>
<feature type="transmembrane region" description="Helical" evidence="13">
    <location>
        <begin position="525"/>
        <end position="545"/>
    </location>
</feature>
<keyword evidence="3" id="KW-0813">Transport</keyword>
<evidence type="ECO:0000256" key="5">
    <source>
        <dbReference type="ARBA" id="ARBA00022692"/>
    </source>
</evidence>
<feature type="transmembrane region" description="Helical" evidence="13">
    <location>
        <begin position="166"/>
        <end position="183"/>
    </location>
</feature>
<feature type="transmembrane region" description="Helical" evidence="13">
    <location>
        <begin position="287"/>
        <end position="316"/>
    </location>
</feature>
<keyword evidence="7 13" id="KW-1133">Transmembrane helix</keyword>
<evidence type="ECO:0000256" key="7">
    <source>
        <dbReference type="ARBA" id="ARBA00022989"/>
    </source>
</evidence>
<comment type="catalytic activity">
    <reaction evidence="10">
        <text>L-lysine(in) = L-lysine(out)</text>
        <dbReference type="Rhea" id="RHEA:70935"/>
        <dbReference type="ChEBI" id="CHEBI:32551"/>
    </reaction>
</comment>
<evidence type="ECO:0000256" key="8">
    <source>
        <dbReference type="ARBA" id="ARBA00023136"/>
    </source>
</evidence>
<dbReference type="Gene3D" id="1.20.1740.10">
    <property type="entry name" value="Amino acid/polyamine transporter I"/>
    <property type="match status" value="2"/>
</dbReference>
<evidence type="ECO:0000313" key="16">
    <source>
        <dbReference type="Proteomes" id="UP000524558"/>
    </source>
</evidence>
<comment type="catalytic activity">
    <reaction evidence="12">
        <text>L-ornithine(in) = L-ornithine(out)</text>
        <dbReference type="Rhea" id="RHEA:71199"/>
        <dbReference type="ChEBI" id="CHEBI:46911"/>
    </reaction>
</comment>
<dbReference type="InterPro" id="IPR029485">
    <property type="entry name" value="CAT_C"/>
</dbReference>
<evidence type="ECO:0000256" key="1">
    <source>
        <dbReference type="ARBA" id="ARBA00004651"/>
    </source>
</evidence>
<comment type="subcellular location">
    <subcellularLocation>
        <location evidence="1">Cell membrane</location>
        <topology evidence="1">Multi-pass membrane protein</topology>
    </subcellularLocation>
</comment>
<keyword evidence="9" id="KW-0325">Glycoprotein</keyword>
<proteinExistence type="inferred from homology"/>
<dbReference type="AlphaFoldDB" id="A0A7K5NRX1"/>
<feature type="transmembrane region" description="Helical" evidence="13">
    <location>
        <begin position="582"/>
        <end position="600"/>
    </location>
</feature>
<dbReference type="InterPro" id="IPR004755">
    <property type="entry name" value="Cat_AA_permease"/>
</dbReference>
<name>A0A7K5NRX1_CHRMC</name>
<keyword evidence="8 13" id="KW-0472">Membrane</keyword>
<keyword evidence="5 13" id="KW-0812">Transmembrane</keyword>
<feature type="transmembrane region" description="Helical" evidence="13">
    <location>
        <begin position="383"/>
        <end position="402"/>
    </location>
</feature>
<dbReference type="Pfam" id="PF13520">
    <property type="entry name" value="AA_permease_2"/>
    <property type="match status" value="1"/>
</dbReference>